<dbReference type="Gene3D" id="1.10.260.40">
    <property type="entry name" value="lambda repressor-like DNA-binding domains"/>
    <property type="match status" value="1"/>
</dbReference>
<keyword evidence="1" id="KW-0805">Transcription regulation</keyword>
<dbReference type="Proteomes" id="UP000204391">
    <property type="component" value="Chromosome"/>
</dbReference>
<dbReference type="SUPFAM" id="SSF53822">
    <property type="entry name" value="Periplasmic binding protein-like I"/>
    <property type="match status" value="1"/>
</dbReference>
<dbReference type="InterPro" id="IPR028082">
    <property type="entry name" value="Peripla_BP_I"/>
</dbReference>
<protein>
    <submittedName>
        <fullName evidence="5">LacI family transcriptional regulator</fullName>
    </submittedName>
</protein>
<dbReference type="SMART" id="SM00354">
    <property type="entry name" value="HTH_LACI"/>
    <property type="match status" value="1"/>
</dbReference>
<dbReference type="CDD" id="cd01544">
    <property type="entry name" value="PBP1_GalR"/>
    <property type="match status" value="1"/>
</dbReference>
<evidence type="ECO:0000256" key="2">
    <source>
        <dbReference type="ARBA" id="ARBA00023125"/>
    </source>
</evidence>
<dbReference type="SUPFAM" id="SSF47413">
    <property type="entry name" value="lambda repressor-like DNA-binding domains"/>
    <property type="match status" value="1"/>
</dbReference>
<keyword evidence="3" id="KW-0804">Transcription</keyword>
<name>A0A221M928_9BACI</name>
<dbReference type="InterPro" id="IPR046335">
    <property type="entry name" value="LacI/GalR-like_sensor"/>
</dbReference>
<evidence type="ECO:0000256" key="3">
    <source>
        <dbReference type="ARBA" id="ARBA00023163"/>
    </source>
</evidence>
<dbReference type="KEGG" id="vne:CFK40_03660"/>
<dbReference type="InterPro" id="IPR000843">
    <property type="entry name" value="HTH_LacI"/>
</dbReference>
<gene>
    <name evidence="5" type="ORF">CFK40_03660</name>
</gene>
<dbReference type="AlphaFoldDB" id="A0A221M928"/>
<evidence type="ECO:0000259" key="4">
    <source>
        <dbReference type="PROSITE" id="PS50932"/>
    </source>
</evidence>
<reference evidence="5 6" key="1">
    <citation type="journal article" date="2003" name="Int. J. Syst. Evol. Microbiol.">
        <title>Virgibacillus carmonensis sp. nov., Virgibacillus necropolis sp. nov. and Virgibacillus picturae sp. nov., three novel species isolated from deteriorated mural paintings, transfer of the species of the genus salibacillus to Virgibacillus, as Virgibacillus marismortui comb. nov. and Virgibacillus salexigens comb. nov., and emended description of the genus Virgibacillus.</title>
        <authorList>
            <person name="Heyrman J."/>
            <person name="Logan N.A."/>
            <person name="Busse H.J."/>
            <person name="Balcaen A."/>
            <person name="Lebbe L."/>
            <person name="Rodriguez-Diaz M."/>
            <person name="Swings J."/>
            <person name="De Vos P."/>
        </authorList>
    </citation>
    <scope>NUCLEOTIDE SEQUENCE [LARGE SCALE GENOMIC DNA]</scope>
    <source>
        <strain evidence="5 6">LMG 19488</strain>
    </source>
</reference>
<sequence length="332" mass="37474">MATIKDIAQKAGVSPATVSRVLNYDASLSVADATKKKVFEAAEELSYRKRPGKRYTGQKIAVVHWYTEKEELSDLYYLSIRLGIEQRCKQLDLDPDIYFFNNIDDINADEIEGIIAVGKFSNQQVKELTAINPAVVFVDYSPNEDKYDAVVIDFEKATQKIIDYFISTEHKEIGFIGGREFLKGQTEPLDDLREKTFKNYMREKGLFDERFVYVGSFSVEDGYNLMAKAIEELGDNLPTAFFTSSDVMAIGSLRALHEAGVAVPDRVSVIGINDMSISKYVYPSLSTIKVYTELMGETAVDTLIERLEGRKIAKKVFISTKLVVRKSVRQEI</sequence>
<dbReference type="InterPro" id="IPR010982">
    <property type="entry name" value="Lambda_DNA-bd_dom_sf"/>
</dbReference>
<dbReference type="PANTHER" id="PTHR30146:SF149">
    <property type="entry name" value="HTH-TYPE TRANSCRIPTIONAL REGULATOR EBGR"/>
    <property type="match status" value="1"/>
</dbReference>
<accession>A0A221M928</accession>
<keyword evidence="2" id="KW-0238">DNA-binding</keyword>
<evidence type="ECO:0000256" key="1">
    <source>
        <dbReference type="ARBA" id="ARBA00023015"/>
    </source>
</evidence>
<proteinExistence type="predicted"/>
<evidence type="ECO:0000313" key="5">
    <source>
        <dbReference type="EMBL" id="ASN04166.1"/>
    </source>
</evidence>
<dbReference type="EMBL" id="CP022437">
    <property type="protein sequence ID" value="ASN04166.1"/>
    <property type="molecule type" value="Genomic_DNA"/>
</dbReference>
<dbReference type="PROSITE" id="PS00356">
    <property type="entry name" value="HTH_LACI_1"/>
    <property type="match status" value="1"/>
</dbReference>
<dbReference type="RefSeq" id="WP_089530736.1">
    <property type="nucleotide sequence ID" value="NZ_CP022437.1"/>
</dbReference>
<dbReference type="Pfam" id="PF00356">
    <property type="entry name" value="LacI"/>
    <property type="match status" value="1"/>
</dbReference>
<dbReference type="PRINTS" id="PR00036">
    <property type="entry name" value="HTHLACI"/>
</dbReference>
<dbReference type="Gene3D" id="3.40.50.2300">
    <property type="match status" value="2"/>
</dbReference>
<evidence type="ECO:0000313" key="6">
    <source>
        <dbReference type="Proteomes" id="UP000204391"/>
    </source>
</evidence>
<dbReference type="GO" id="GO:0000976">
    <property type="term" value="F:transcription cis-regulatory region binding"/>
    <property type="evidence" value="ECO:0007669"/>
    <property type="project" value="TreeGrafter"/>
</dbReference>
<organism evidence="5 6">
    <name type="scientific">Virgibacillus necropolis</name>
    <dbReference type="NCBI Taxonomy" id="163877"/>
    <lineage>
        <taxon>Bacteria</taxon>
        <taxon>Bacillati</taxon>
        <taxon>Bacillota</taxon>
        <taxon>Bacilli</taxon>
        <taxon>Bacillales</taxon>
        <taxon>Bacillaceae</taxon>
        <taxon>Virgibacillus</taxon>
    </lineage>
</organism>
<dbReference type="CDD" id="cd01392">
    <property type="entry name" value="HTH_LacI"/>
    <property type="match status" value="1"/>
</dbReference>
<dbReference type="Pfam" id="PF13377">
    <property type="entry name" value="Peripla_BP_3"/>
    <property type="match status" value="1"/>
</dbReference>
<keyword evidence="6" id="KW-1185">Reference proteome</keyword>
<dbReference type="PROSITE" id="PS50932">
    <property type="entry name" value="HTH_LACI_2"/>
    <property type="match status" value="1"/>
</dbReference>
<dbReference type="PANTHER" id="PTHR30146">
    <property type="entry name" value="LACI-RELATED TRANSCRIPTIONAL REPRESSOR"/>
    <property type="match status" value="1"/>
</dbReference>
<feature type="domain" description="HTH lacI-type" evidence="4">
    <location>
        <begin position="2"/>
        <end position="48"/>
    </location>
</feature>
<dbReference type="OrthoDB" id="9784962at2"/>
<dbReference type="GO" id="GO:0003700">
    <property type="term" value="F:DNA-binding transcription factor activity"/>
    <property type="evidence" value="ECO:0007669"/>
    <property type="project" value="TreeGrafter"/>
</dbReference>